<organism evidence="1 2">
    <name type="scientific">Eumeta variegata</name>
    <name type="common">Bagworm moth</name>
    <name type="synonym">Eumeta japonica</name>
    <dbReference type="NCBI Taxonomy" id="151549"/>
    <lineage>
        <taxon>Eukaryota</taxon>
        <taxon>Metazoa</taxon>
        <taxon>Ecdysozoa</taxon>
        <taxon>Arthropoda</taxon>
        <taxon>Hexapoda</taxon>
        <taxon>Insecta</taxon>
        <taxon>Pterygota</taxon>
        <taxon>Neoptera</taxon>
        <taxon>Endopterygota</taxon>
        <taxon>Lepidoptera</taxon>
        <taxon>Glossata</taxon>
        <taxon>Ditrysia</taxon>
        <taxon>Tineoidea</taxon>
        <taxon>Psychidae</taxon>
        <taxon>Oiketicinae</taxon>
        <taxon>Eumeta</taxon>
    </lineage>
</organism>
<dbReference type="Proteomes" id="UP000299102">
    <property type="component" value="Unassembled WGS sequence"/>
</dbReference>
<evidence type="ECO:0000313" key="2">
    <source>
        <dbReference type="Proteomes" id="UP000299102"/>
    </source>
</evidence>
<gene>
    <name evidence="1" type="ORF">EVAR_40116_1</name>
</gene>
<sequence length="105" mass="11791">MFNVVIKVSSIPPTMFSLYLSVLRIALVPGRAPYRRDLDENGRVIQCQPQTPCGWVIYIPSPVHRSPMKGYRESHLMLALGKPTFPPSLLLTSAQSLRVVLNMVQ</sequence>
<proteinExistence type="predicted"/>
<dbReference type="AlphaFoldDB" id="A0A4C1W9K0"/>
<protein>
    <submittedName>
        <fullName evidence="1">Uncharacterized protein</fullName>
    </submittedName>
</protein>
<evidence type="ECO:0000313" key="1">
    <source>
        <dbReference type="EMBL" id="GBP47560.1"/>
    </source>
</evidence>
<dbReference type="EMBL" id="BGZK01000504">
    <property type="protein sequence ID" value="GBP47560.1"/>
    <property type="molecule type" value="Genomic_DNA"/>
</dbReference>
<reference evidence="1 2" key="1">
    <citation type="journal article" date="2019" name="Commun. Biol.">
        <title>The bagworm genome reveals a unique fibroin gene that provides high tensile strength.</title>
        <authorList>
            <person name="Kono N."/>
            <person name="Nakamura H."/>
            <person name="Ohtoshi R."/>
            <person name="Tomita M."/>
            <person name="Numata K."/>
            <person name="Arakawa K."/>
        </authorList>
    </citation>
    <scope>NUCLEOTIDE SEQUENCE [LARGE SCALE GENOMIC DNA]</scope>
</reference>
<name>A0A4C1W9K0_EUMVA</name>
<keyword evidence="2" id="KW-1185">Reference proteome</keyword>
<accession>A0A4C1W9K0</accession>
<comment type="caution">
    <text evidence="1">The sequence shown here is derived from an EMBL/GenBank/DDBJ whole genome shotgun (WGS) entry which is preliminary data.</text>
</comment>